<feature type="domain" description="EamA" evidence="8">
    <location>
        <begin position="21"/>
        <end position="156"/>
    </location>
</feature>
<protein>
    <submittedName>
        <fullName evidence="9">Membrane protein</fullName>
    </submittedName>
</protein>
<dbReference type="InterPro" id="IPR050638">
    <property type="entry name" value="AA-Vitamin_Transporters"/>
</dbReference>
<sequence length="333" mass="33214">MAGASAPSRRSPNAGSGRTASGLAFALVSASAFGLSGSLARGLLESGWSAGAAAAVRMGVAAAVVALPTALAMRGRWSLVRRAAPTVLLYGLLAVAGAQLCYFYAVQTLQVGVALLIEYMAPVAVVVFLWVARGERPGRLTVAGAVVAMAGLALVLGLLSGVSLDGVGVLWALGATIGAATYFLLSADDRVGLPPVALAGGGLLVGSAALGLGGLVGVLPMTASTADATLGDVALPWWLLVGLLGVVTAALAYVTGIAAGRRLGSRVASFVALSEVLMAVLFAWLLLDELPTTAQLLGGLLVLAGVVLVKVGEPRHVEEHGATSPTVEPLPPT</sequence>
<keyword evidence="6 7" id="KW-0472">Membrane</keyword>
<dbReference type="KEGG" id="aer:AERYTH_16250"/>
<dbReference type="GO" id="GO:0005886">
    <property type="term" value="C:plasma membrane"/>
    <property type="evidence" value="ECO:0007669"/>
    <property type="project" value="UniProtKB-SubCell"/>
</dbReference>
<evidence type="ECO:0000313" key="10">
    <source>
        <dbReference type="Proteomes" id="UP000067689"/>
    </source>
</evidence>
<feature type="transmembrane region" description="Helical" evidence="7">
    <location>
        <begin position="235"/>
        <end position="255"/>
    </location>
</feature>
<feature type="transmembrane region" description="Helical" evidence="7">
    <location>
        <begin position="168"/>
        <end position="185"/>
    </location>
</feature>
<dbReference type="AlphaFoldDB" id="A0A0U4BED6"/>
<comment type="subcellular location">
    <subcellularLocation>
        <location evidence="1">Cell membrane</location>
        <topology evidence="1">Multi-pass membrane protein</topology>
    </subcellularLocation>
</comment>
<keyword evidence="3" id="KW-1003">Cell membrane</keyword>
<proteinExistence type="inferred from homology"/>
<evidence type="ECO:0000313" key="9">
    <source>
        <dbReference type="EMBL" id="ALX06137.1"/>
    </source>
</evidence>
<dbReference type="STRING" id="2041.AERYTH_16250"/>
<dbReference type="PATRIC" id="fig|2041.4.peg.3396"/>
<dbReference type="InterPro" id="IPR000620">
    <property type="entry name" value="EamA_dom"/>
</dbReference>
<evidence type="ECO:0000259" key="8">
    <source>
        <dbReference type="Pfam" id="PF00892"/>
    </source>
</evidence>
<keyword evidence="5 7" id="KW-1133">Transmembrane helix</keyword>
<gene>
    <name evidence="9" type="ORF">AERYTH_16250</name>
</gene>
<evidence type="ECO:0000256" key="7">
    <source>
        <dbReference type="SAM" id="Phobius"/>
    </source>
</evidence>
<dbReference type="Proteomes" id="UP000067689">
    <property type="component" value="Chromosome"/>
</dbReference>
<feature type="transmembrane region" description="Helical" evidence="7">
    <location>
        <begin position="197"/>
        <end position="223"/>
    </location>
</feature>
<organism evidence="9 10">
    <name type="scientific">Aeromicrobium erythreum</name>
    <dbReference type="NCBI Taxonomy" id="2041"/>
    <lineage>
        <taxon>Bacteria</taxon>
        <taxon>Bacillati</taxon>
        <taxon>Actinomycetota</taxon>
        <taxon>Actinomycetes</taxon>
        <taxon>Propionibacteriales</taxon>
        <taxon>Nocardioidaceae</taxon>
        <taxon>Aeromicrobium</taxon>
    </lineage>
</organism>
<reference evidence="9 10" key="1">
    <citation type="journal article" date="1991" name="Int. J. Syst. Bacteriol.">
        <title>Description of the erythromycin-producing bacterium Arthrobacter sp. strain NRRL B-3381 as Aeromicrobium erythreum gen. nov., sp. nov.</title>
        <authorList>
            <person name="Miller E.S."/>
            <person name="Woese C.R."/>
            <person name="Brenner S."/>
        </authorList>
    </citation>
    <scope>NUCLEOTIDE SEQUENCE [LARGE SCALE GENOMIC DNA]</scope>
    <source>
        <strain evidence="9 10">AR18</strain>
    </source>
</reference>
<feature type="transmembrane region" description="Helical" evidence="7">
    <location>
        <begin position="140"/>
        <end position="162"/>
    </location>
</feature>
<dbReference type="Pfam" id="PF00892">
    <property type="entry name" value="EamA"/>
    <property type="match status" value="2"/>
</dbReference>
<feature type="transmembrane region" description="Helical" evidence="7">
    <location>
        <begin position="267"/>
        <end position="287"/>
    </location>
</feature>
<evidence type="ECO:0000256" key="6">
    <source>
        <dbReference type="ARBA" id="ARBA00023136"/>
    </source>
</evidence>
<feature type="transmembrane region" description="Helical" evidence="7">
    <location>
        <begin position="293"/>
        <end position="311"/>
    </location>
</feature>
<evidence type="ECO:0000256" key="2">
    <source>
        <dbReference type="ARBA" id="ARBA00007362"/>
    </source>
</evidence>
<feature type="transmembrane region" description="Helical" evidence="7">
    <location>
        <begin position="83"/>
        <end position="105"/>
    </location>
</feature>
<keyword evidence="10" id="KW-1185">Reference proteome</keyword>
<accession>A0A0U4BED6</accession>
<name>A0A0U4BED6_9ACTN</name>
<evidence type="ECO:0000256" key="3">
    <source>
        <dbReference type="ARBA" id="ARBA00022475"/>
    </source>
</evidence>
<evidence type="ECO:0000256" key="4">
    <source>
        <dbReference type="ARBA" id="ARBA00022692"/>
    </source>
</evidence>
<dbReference type="PANTHER" id="PTHR32322">
    <property type="entry name" value="INNER MEMBRANE TRANSPORTER"/>
    <property type="match status" value="1"/>
</dbReference>
<dbReference type="InterPro" id="IPR037185">
    <property type="entry name" value="EmrE-like"/>
</dbReference>
<keyword evidence="4 7" id="KW-0812">Transmembrane</keyword>
<dbReference type="EMBL" id="CP011502">
    <property type="protein sequence ID" value="ALX06137.1"/>
    <property type="molecule type" value="Genomic_DNA"/>
</dbReference>
<feature type="domain" description="EamA" evidence="8">
    <location>
        <begin position="168"/>
        <end position="309"/>
    </location>
</feature>
<evidence type="ECO:0000256" key="5">
    <source>
        <dbReference type="ARBA" id="ARBA00022989"/>
    </source>
</evidence>
<feature type="transmembrane region" description="Helical" evidence="7">
    <location>
        <begin position="50"/>
        <end position="71"/>
    </location>
</feature>
<dbReference type="SUPFAM" id="SSF103481">
    <property type="entry name" value="Multidrug resistance efflux transporter EmrE"/>
    <property type="match status" value="2"/>
</dbReference>
<dbReference type="PANTHER" id="PTHR32322:SF18">
    <property type="entry name" value="S-ADENOSYLMETHIONINE_S-ADENOSYLHOMOCYSTEINE TRANSPORTER"/>
    <property type="match status" value="1"/>
</dbReference>
<comment type="similarity">
    <text evidence="2">Belongs to the EamA transporter family.</text>
</comment>
<feature type="transmembrane region" description="Helical" evidence="7">
    <location>
        <begin position="111"/>
        <end position="131"/>
    </location>
</feature>
<evidence type="ECO:0000256" key="1">
    <source>
        <dbReference type="ARBA" id="ARBA00004651"/>
    </source>
</evidence>